<dbReference type="RefSeq" id="WP_349165019.1">
    <property type="nucleotide sequence ID" value="NZ_JBBMFE010000012.1"/>
</dbReference>
<feature type="transmembrane region" description="Helical" evidence="1">
    <location>
        <begin position="38"/>
        <end position="61"/>
    </location>
</feature>
<protein>
    <submittedName>
        <fullName evidence="3">Tripartite tricarboxylate transporter TctB family protein</fullName>
    </submittedName>
</protein>
<evidence type="ECO:0000256" key="1">
    <source>
        <dbReference type="SAM" id="Phobius"/>
    </source>
</evidence>
<keyword evidence="4" id="KW-1185">Reference proteome</keyword>
<feature type="domain" description="DUF1468" evidence="2">
    <location>
        <begin position="7"/>
        <end position="147"/>
    </location>
</feature>
<evidence type="ECO:0000259" key="2">
    <source>
        <dbReference type="Pfam" id="PF07331"/>
    </source>
</evidence>
<dbReference type="Proteomes" id="UP001438008">
    <property type="component" value="Unassembled WGS sequence"/>
</dbReference>
<evidence type="ECO:0000313" key="4">
    <source>
        <dbReference type="Proteomes" id="UP001438008"/>
    </source>
</evidence>
<gene>
    <name evidence="3" type="ORF">WMO29_12480</name>
</gene>
<dbReference type="EMBL" id="JBBMFE010000012">
    <property type="protein sequence ID" value="MEQ2473295.1"/>
    <property type="molecule type" value="Genomic_DNA"/>
</dbReference>
<proteinExistence type="predicted"/>
<sequence length="152" mass="17201">MRKYNYIVSVIMMALGGYILYEASAYEIGTSAQKNPALWLQFLAGALILLSVALIIETIFSHAPEMDTVLIDWKSTGMKKVYMMFGFVVGFVIIMKIFGMLVALFCIDVAIEWIMGCRNKKMLIGFPLALMIFVYLFFGLLMKLTLPGPIWM</sequence>
<keyword evidence="1" id="KW-0472">Membrane</keyword>
<keyword evidence="1" id="KW-0812">Transmembrane</keyword>
<dbReference type="Pfam" id="PF07331">
    <property type="entry name" value="TctB"/>
    <property type="match status" value="1"/>
</dbReference>
<name>A0ABV1FJR3_9FIRM</name>
<accession>A0ABV1FJR3</accession>
<feature type="transmembrane region" description="Helical" evidence="1">
    <location>
        <begin position="6"/>
        <end position="26"/>
    </location>
</feature>
<reference evidence="3 4" key="1">
    <citation type="submission" date="2024-03" db="EMBL/GenBank/DDBJ databases">
        <title>Human intestinal bacterial collection.</title>
        <authorList>
            <person name="Pauvert C."/>
            <person name="Hitch T.C.A."/>
            <person name="Clavel T."/>
        </authorList>
    </citation>
    <scope>NUCLEOTIDE SEQUENCE [LARGE SCALE GENOMIC DNA]</scope>
    <source>
        <strain evidence="3 4">CLA-AA-H132</strain>
    </source>
</reference>
<evidence type="ECO:0000313" key="3">
    <source>
        <dbReference type="EMBL" id="MEQ2473295.1"/>
    </source>
</evidence>
<feature type="transmembrane region" description="Helical" evidence="1">
    <location>
        <begin position="123"/>
        <end position="142"/>
    </location>
</feature>
<keyword evidence="1" id="KW-1133">Transmembrane helix</keyword>
<comment type="caution">
    <text evidence="3">The sequence shown here is derived from an EMBL/GenBank/DDBJ whole genome shotgun (WGS) entry which is preliminary data.</text>
</comment>
<feature type="transmembrane region" description="Helical" evidence="1">
    <location>
        <begin position="81"/>
        <end position="111"/>
    </location>
</feature>
<dbReference type="InterPro" id="IPR009936">
    <property type="entry name" value="DUF1468"/>
</dbReference>
<organism evidence="3 4">
    <name type="scientific">Laedolimicola intestinihominis</name>
    <dbReference type="NCBI Taxonomy" id="3133166"/>
    <lineage>
        <taxon>Bacteria</taxon>
        <taxon>Bacillati</taxon>
        <taxon>Bacillota</taxon>
        <taxon>Clostridia</taxon>
        <taxon>Lachnospirales</taxon>
        <taxon>Lachnospiraceae</taxon>
        <taxon>Laedolimicola</taxon>
    </lineage>
</organism>